<dbReference type="Pfam" id="PF01266">
    <property type="entry name" value="DAO"/>
    <property type="match status" value="1"/>
</dbReference>
<dbReference type="EMBL" id="BSPC01000006">
    <property type="protein sequence ID" value="GLS17814.1"/>
    <property type="molecule type" value="Genomic_DNA"/>
</dbReference>
<gene>
    <name evidence="4" type="ORF">GCM10007874_08290</name>
</gene>
<dbReference type="RefSeq" id="WP_284310655.1">
    <property type="nucleotide sequence ID" value="NZ_BSPC01000006.1"/>
</dbReference>
<feature type="domain" description="FAD dependent oxidoreductase" evidence="3">
    <location>
        <begin position="19"/>
        <end position="412"/>
    </location>
</feature>
<dbReference type="InterPro" id="IPR036188">
    <property type="entry name" value="FAD/NAD-bd_sf"/>
</dbReference>
<keyword evidence="5" id="KW-1185">Reference proteome</keyword>
<dbReference type="Proteomes" id="UP001156882">
    <property type="component" value="Unassembled WGS sequence"/>
</dbReference>
<dbReference type="Gene3D" id="3.30.9.10">
    <property type="entry name" value="D-Amino Acid Oxidase, subunit A, domain 2"/>
    <property type="match status" value="1"/>
</dbReference>
<evidence type="ECO:0000256" key="1">
    <source>
        <dbReference type="ARBA" id="ARBA00009410"/>
    </source>
</evidence>
<dbReference type="Gene3D" id="3.50.50.60">
    <property type="entry name" value="FAD/NAD(P)-binding domain"/>
    <property type="match status" value="1"/>
</dbReference>
<sequence>MGPQVDTLAPDPDIPAQADVVIVGGGIIGVSAALFLAQRGVSVVLCEKGHIAGEQSSRNWGWVRKARRDPREIPLIVESLRLWEGMNETVEAETGFRRTGIVFAADNEEDVARYETWLDHARPYQIDARLISGSELDQQMPGAGSRWKAALFCGTDGRAEPQKAAPAIAAAARRRGAVILTDCAVRGLDRQGGRIVAAVTERGYIRCKSVVVAGGAWSRRFLKDLGLTLPQLKVRSSVMRTAPLEGVPETALWCKDFAFRRRLDGGYNIANGNVNVVPIVPDSFRFFADFLPALRSDHKSLKLRPDGRFVQEWREAAPVPLDQISPYEKTRVLDPAPDRRYLRKALASLSSMYPAFAGTRVVQEWAGLIDVMPDAIPVISPVEDVPGLVVATGFSGHGFGIGPGAGRLIADLVTGATPVVDPREFRFSRFSDGSKPRPIAGI</sequence>
<evidence type="ECO:0000259" key="3">
    <source>
        <dbReference type="Pfam" id="PF01266"/>
    </source>
</evidence>
<evidence type="ECO:0000313" key="4">
    <source>
        <dbReference type="EMBL" id="GLS17814.1"/>
    </source>
</evidence>
<reference evidence="5" key="1">
    <citation type="journal article" date="2019" name="Int. J. Syst. Evol. Microbiol.">
        <title>The Global Catalogue of Microorganisms (GCM) 10K type strain sequencing project: providing services to taxonomists for standard genome sequencing and annotation.</title>
        <authorList>
            <consortium name="The Broad Institute Genomics Platform"/>
            <consortium name="The Broad Institute Genome Sequencing Center for Infectious Disease"/>
            <person name="Wu L."/>
            <person name="Ma J."/>
        </authorList>
    </citation>
    <scope>NUCLEOTIDE SEQUENCE [LARGE SCALE GENOMIC DNA]</scope>
    <source>
        <strain evidence="5">NBRC 101365</strain>
    </source>
</reference>
<comment type="similarity">
    <text evidence="1">Belongs to the DadA oxidoreductase family.</text>
</comment>
<accession>A0ABQ6CCA2</accession>
<comment type="caution">
    <text evidence="4">The sequence shown here is derived from an EMBL/GenBank/DDBJ whole genome shotgun (WGS) entry which is preliminary data.</text>
</comment>
<protein>
    <submittedName>
        <fullName evidence="4">D-amino-acid oxidase</fullName>
    </submittedName>
</protein>
<evidence type="ECO:0000256" key="2">
    <source>
        <dbReference type="ARBA" id="ARBA00023002"/>
    </source>
</evidence>
<name>A0ABQ6CCA2_9HYPH</name>
<dbReference type="InterPro" id="IPR006076">
    <property type="entry name" value="FAD-dep_OxRdtase"/>
</dbReference>
<dbReference type="PANTHER" id="PTHR13847">
    <property type="entry name" value="SARCOSINE DEHYDROGENASE-RELATED"/>
    <property type="match status" value="1"/>
</dbReference>
<dbReference type="SUPFAM" id="SSF51905">
    <property type="entry name" value="FAD/NAD(P)-binding domain"/>
    <property type="match status" value="1"/>
</dbReference>
<organism evidence="4 5">
    <name type="scientific">Labrys miyagiensis</name>
    <dbReference type="NCBI Taxonomy" id="346912"/>
    <lineage>
        <taxon>Bacteria</taxon>
        <taxon>Pseudomonadati</taxon>
        <taxon>Pseudomonadota</taxon>
        <taxon>Alphaproteobacteria</taxon>
        <taxon>Hyphomicrobiales</taxon>
        <taxon>Xanthobacteraceae</taxon>
        <taxon>Labrys</taxon>
    </lineage>
</organism>
<proteinExistence type="inferred from homology"/>
<evidence type="ECO:0000313" key="5">
    <source>
        <dbReference type="Proteomes" id="UP001156882"/>
    </source>
</evidence>
<keyword evidence="2" id="KW-0560">Oxidoreductase</keyword>
<dbReference type="PANTHER" id="PTHR13847:SF280">
    <property type="entry name" value="D-AMINO ACID DEHYDROGENASE"/>
    <property type="match status" value="1"/>
</dbReference>